<dbReference type="EMBL" id="CP002631">
    <property type="protein sequence ID" value="AEB14719.1"/>
    <property type="molecule type" value="Genomic_DNA"/>
</dbReference>
<dbReference type="HOGENOM" id="CLU_672030_0_0_12"/>
<protein>
    <recommendedName>
        <fullName evidence="1">HD domain-containing protein</fullName>
    </recommendedName>
</protein>
<organism evidence="2 3">
    <name type="scientific">Treponema succinifaciens (strain ATCC 33096 / DSM 2489 / 6091)</name>
    <dbReference type="NCBI Taxonomy" id="869209"/>
    <lineage>
        <taxon>Bacteria</taxon>
        <taxon>Pseudomonadati</taxon>
        <taxon>Spirochaetota</taxon>
        <taxon>Spirochaetia</taxon>
        <taxon>Spirochaetales</taxon>
        <taxon>Treponemataceae</taxon>
        <taxon>Treponema</taxon>
    </lineage>
</organism>
<feature type="domain" description="HD" evidence="1">
    <location>
        <begin position="200"/>
        <end position="377"/>
    </location>
</feature>
<proteinExistence type="predicted"/>
<evidence type="ECO:0000259" key="1">
    <source>
        <dbReference type="Pfam" id="PF13023"/>
    </source>
</evidence>
<dbReference type="OrthoDB" id="9812744at2"/>
<dbReference type="Pfam" id="PF13023">
    <property type="entry name" value="HD_3"/>
    <property type="match status" value="1"/>
</dbReference>
<accession>F2NVZ2</accession>
<reference evidence="2 3" key="1">
    <citation type="journal article" date="2011" name="Stand. Genomic Sci.">
        <title>Complete genome sequence of Treponema succinifaciens type strain (6091).</title>
        <authorList>
            <person name="Han C."/>
            <person name="Gronow S."/>
            <person name="Teshima H."/>
            <person name="Lapidus A."/>
            <person name="Nolan M."/>
            <person name="Lucas S."/>
            <person name="Hammon N."/>
            <person name="Deshpande S."/>
            <person name="Cheng J.F."/>
            <person name="Zeytun A."/>
            <person name="Tapia R."/>
            <person name="Goodwin L."/>
            <person name="Pitluck S."/>
            <person name="Liolios K."/>
            <person name="Pagani I."/>
            <person name="Ivanova N."/>
            <person name="Mavromatis K."/>
            <person name="Mikhailova N."/>
            <person name="Huntemann M."/>
            <person name="Pati A."/>
            <person name="Chen A."/>
            <person name="Palaniappan K."/>
            <person name="Land M."/>
            <person name="Hauser L."/>
            <person name="Brambilla E.M."/>
            <person name="Rohde M."/>
            <person name="Goker M."/>
            <person name="Woyke T."/>
            <person name="Bristow J."/>
            <person name="Eisen J.A."/>
            <person name="Markowitz V."/>
            <person name="Hugenholtz P."/>
            <person name="Kyrpides N.C."/>
            <person name="Klenk H.P."/>
            <person name="Detter J.C."/>
        </authorList>
    </citation>
    <scope>NUCLEOTIDE SEQUENCE [LARGE SCALE GENOMIC DNA]</scope>
    <source>
        <strain evidence="3">ATCC 33096 / DSM 2489 / 6091</strain>
    </source>
</reference>
<dbReference type="KEGG" id="tsu:Tresu_1829"/>
<sequence length="405" mass="47523">MKKEFTLKIFEAFSIERWNDLVRPFEIIEMDKHAEKTVVAYIIAKYEENLGAKIDWEWLIYASLFDLLRKIQLCDIKSPVQTLIKNEYPEEYARLNDWVLERYKDLIDDKELYKKFEFYLKDLSSFSAEKKELPLTVKIFRAAHKYSTLRELEMISPVNETERLDSIRKELNADLQKYLDLRGLQLLITKQKPFEFLMRIEQLRFQTRWNQTPRVPRTSVLGHCFFVAILTLLLCRDSGVKMCAKRLYNNFFSGLFHDLPESVTRDIISPVKRATDGLPAIVKDIEDKIVSKELVPLMEKFYCDEILYFTSDEFMNRCVFDGCVLPVSFEELNSAFNEDKYNPVDGRLVRVADHYSALLEAGLSIRYGITSQQLTDGKANLLKVYDDGKIINGIDAKKLFHEFID</sequence>
<dbReference type="Gene3D" id="1.10.3210.10">
    <property type="entry name" value="Hypothetical protein af1432"/>
    <property type="match status" value="2"/>
</dbReference>
<keyword evidence="3" id="KW-1185">Reference proteome</keyword>
<dbReference type="SUPFAM" id="SSF109604">
    <property type="entry name" value="HD-domain/PDEase-like"/>
    <property type="match status" value="1"/>
</dbReference>
<dbReference type="AlphaFoldDB" id="F2NVZ2"/>
<dbReference type="GeneID" id="302998969"/>
<dbReference type="RefSeq" id="WP_013702000.1">
    <property type="nucleotide sequence ID" value="NC_015385.1"/>
</dbReference>
<evidence type="ECO:0000313" key="3">
    <source>
        <dbReference type="Proteomes" id="UP000006852"/>
    </source>
</evidence>
<dbReference type="InterPro" id="IPR006674">
    <property type="entry name" value="HD_domain"/>
</dbReference>
<evidence type="ECO:0000313" key="2">
    <source>
        <dbReference type="EMBL" id="AEB14719.1"/>
    </source>
</evidence>
<gene>
    <name evidence="2" type="ordered locus">Tresu_1829</name>
</gene>
<reference evidence="3" key="2">
    <citation type="submission" date="2011-04" db="EMBL/GenBank/DDBJ databases">
        <title>The complete genome of chromosome of Treponema succinifaciens DSM 2489.</title>
        <authorList>
            <person name="Lucas S."/>
            <person name="Copeland A."/>
            <person name="Lapidus A."/>
            <person name="Bruce D."/>
            <person name="Goodwin L."/>
            <person name="Pitluck S."/>
            <person name="Peters L."/>
            <person name="Kyrpides N."/>
            <person name="Mavromatis K."/>
            <person name="Ivanova N."/>
            <person name="Ovchinnikova G."/>
            <person name="Teshima H."/>
            <person name="Detter J.C."/>
            <person name="Tapia R."/>
            <person name="Han C."/>
            <person name="Land M."/>
            <person name="Hauser L."/>
            <person name="Markowitz V."/>
            <person name="Cheng J.-F."/>
            <person name="Hugenholtz P."/>
            <person name="Woyke T."/>
            <person name="Wu D."/>
            <person name="Gronow S."/>
            <person name="Wellnitz S."/>
            <person name="Brambilla E."/>
            <person name="Klenk H.-P."/>
            <person name="Eisen J.A."/>
        </authorList>
    </citation>
    <scope>NUCLEOTIDE SEQUENCE [LARGE SCALE GENOMIC DNA]</scope>
    <source>
        <strain evidence="3">ATCC 33096 / DSM 2489 / 6091</strain>
    </source>
</reference>
<name>F2NVZ2_TRES6</name>
<dbReference type="STRING" id="869209.Tresu_1829"/>
<dbReference type="eggNOG" id="COG1896">
    <property type="taxonomic scope" value="Bacteria"/>
</dbReference>
<dbReference type="Proteomes" id="UP000006852">
    <property type="component" value="Chromosome"/>
</dbReference>